<dbReference type="EC" id="2.7.13.3" evidence="3"/>
<feature type="region of interest" description="Disordered" evidence="12">
    <location>
        <begin position="732"/>
        <end position="988"/>
    </location>
</feature>
<evidence type="ECO:0000256" key="2">
    <source>
        <dbReference type="ARBA" id="ARBA00004370"/>
    </source>
</evidence>
<evidence type="ECO:0000256" key="10">
    <source>
        <dbReference type="ARBA" id="ARBA00022989"/>
    </source>
</evidence>
<evidence type="ECO:0000256" key="13">
    <source>
        <dbReference type="SAM" id="Phobius"/>
    </source>
</evidence>
<evidence type="ECO:0000313" key="16">
    <source>
        <dbReference type="EMBL" id="MBC6470315.1"/>
    </source>
</evidence>
<evidence type="ECO:0000256" key="9">
    <source>
        <dbReference type="ARBA" id="ARBA00022840"/>
    </source>
</evidence>
<feature type="transmembrane region" description="Helical" evidence="13">
    <location>
        <begin position="6"/>
        <end position="24"/>
    </location>
</feature>
<dbReference type="InterPro" id="IPR010910">
    <property type="entry name" value="Nitrate/nitrite_sensing_bac"/>
</dbReference>
<evidence type="ECO:0000259" key="15">
    <source>
        <dbReference type="PROSITE" id="PS50906"/>
    </source>
</evidence>
<keyword evidence="10 13" id="KW-1133">Transmembrane helix</keyword>
<evidence type="ECO:0000256" key="3">
    <source>
        <dbReference type="ARBA" id="ARBA00012438"/>
    </source>
</evidence>
<evidence type="ECO:0000256" key="8">
    <source>
        <dbReference type="ARBA" id="ARBA00022777"/>
    </source>
</evidence>
<reference evidence="16 17" key="1">
    <citation type="submission" date="2020-06" db="EMBL/GenBank/DDBJ databases">
        <title>Actinomadura xiongansis sp. nov., isolated from soil of Baiyangdian.</title>
        <authorList>
            <person name="Zhang X."/>
        </authorList>
    </citation>
    <scope>NUCLEOTIDE SEQUENCE [LARGE SCALE GENOMIC DNA]</scope>
    <source>
        <strain evidence="16 17">HBUM206468</strain>
    </source>
</reference>
<dbReference type="SUPFAM" id="SSF55874">
    <property type="entry name" value="ATPase domain of HSP90 chaperone/DNA topoisomerase II/histidine kinase"/>
    <property type="match status" value="1"/>
</dbReference>
<dbReference type="PANTHER" id="PTHR44936">
    <property type="entry name" value="SENSOR PROTEIN CREC"/>
    <property type="match status" value="1"/>
</dbReference>
<dbReference type="Pfam" id="PF08376">
    <property type="entry name" value="NIT"/>
    <property type="match status" value="1"/>
</dbReference>
<dbReference type="Pfam" id="PF02518">
    <property type="entry name" value="HATPase_c"/>
    <property type="match status" value="1"/>
</dbReference>
<gene>
    <name evidence="16" type="ORF">HKK74_33210</name>
</gene>
<dbReference type="PROSITE" id="PS50906">
    <property type="entry name" value="NIT"/>
    <property type="match status" value="1"/>
</dbReference>
<dbReference type="InterPro" id="IPR013587">
    <property type="entry name" value="Nitrate/nitrite_sensing"/>
</dbReference>
<feature type="compositionally biased region" description="Low complexity" evidence="12">
    <location>
        <begin position="929"/>
        <end position="941"/>
    </location>
</feature>
<dbReference type="InterPro" id="IPR003594">
    <property type="entry name" value="HATPase_dom"/>
</dbReference>
<evidence type="ECO:0000256" key="4">
    <source>
        <dbReference type="ARBA" id="ARBA00022553"/>
    </source>
</evidence>
<protein>
    <recommendedName>
        <fullName evidence="3">histidine kinase</fullName>
        <ecNumber evidence="3">2.7.13.3</ecNumber>
    </recommendedName>
</protein>
<dbReference type="PANTHER" id="PTHR44936:SF9">
    <property type="entry name" value="SENSOR PROTEIN CREC"/>
    <property type="match status" value="1"/>
</dbReference>
<dbReference type="InterPro" id="IPR003660">
    <property type="entry name" value="HAMP_dom"/>
</dbReference>
<dbReference type="Pfam" id="PF00672">
    <property type="entry name" value="HAMP"/>
    <property type="match status" value="1"/>
</dbReference>
<keyword evidence="13" id="KW-0472">Membrane</keyword>
<comment type="caution">
    <text evidence="16">The sequence shown here is derived from an EMBL/GenBank/DDBJ whole genome shotgun (WGS) entry which is preliminary data.</text>
</comment>
<feature type="compositionally biased region" description="Pro residues" evidence="12">
    <location>
        <begin position="695"/>
        <end position="707"/>
    </location>
</feature>
<evidence type="ECO:0000256" key="7">
    <source>
        <dbReference type="ARBA" id="ARBA00022741"/>
    </source>
</evidence>
<feature type="domain" description="HAMP" evidence="14">
    <location>
        <begin position="334"/>
        <end position="404"/>
    </location>
</feature>
<feature type="domain" description="NIT" evidence="15">
    <location>
        <begin position="45"/>
        <end position="303"/>
    </location>
</feature>
<evidence type="ECO:0000259" key="14">
    <source>
        <dbReference type="PROSITE" id="PS50885"/>
    </source>
</evidence>
<accession>A0ABR7LZM6</accession>
<keyword evidence="4" id="KW-0597">Phosphoprotein</keyword>
<feature type="compositionally biased region" description="Low complexity" evidence="12">
    <location>
        <begin position="732"/>
        <end position="745"/>
    </location>
</feature>
<keyword evidence="7" id="KW-0547">Nucleotide-binding</keyword>
<keyword evidence="8" id="KW-0418">Kinase</keyword>
<evidence type="ECO:0000256" key="1">
    <source>
        <dbReference type="ARBA" id="ARBA00000085"/>
    </source>
</evidence>
<organism evidence="16 17">
    <name type="scientific">Actinomadura alba</name>
    <dbReference type="NCBI Taxonomy" id="406431"/>
    <lineage>
        <taxon>Bacteria</taxon>
        <taxon>Bacillati</taxon>
        <taxon>Actinomycetota</taxon>
        <taxon>Actinomycetes</taxon>
        <taxon>Streptosporangiales</taxon>
        <taxon>Thermomonosporaceae</taxon>
        <taxon>Actinomadura</taxon>
    </lineage>
</organism>
<keyword evidence="17" id="KW-1185">Reference proteome</keyword>
<evidence type="ECO:0000256" key="6">
    <source>
        <dbReference type="ARBA" id="ARBA00022692"/>
    </source>
</evidence>
<evidence type="ECO:0000256" key="11">
    <source>
        <dbReference type="ARBA" id="ARBA00023012"/>
    </source>
</evidence>
<sequence>MPVRLIALIMIPAMVAGILAGLRVRDDIRDAQVFTRIEHLATLGDGLANLVQELEDERDSMAQNLMAAGREQDDTLSKQRADTDRAVVIVRGLIGDIGNSYSPLVRAKVRDLRYRLGSLAGLRELAGQTNASATSAIAVYSQLISALLDFNDLISQGSPDAELAESTRSFAALARAKDLASQERAMATVVLLAGGFSTPAERDLLQTTRSQQDSQLTVFRSTATTAQRQFFDDTVTGPEIGQIEALFQQILIASGNSPTLGVRSQLNARSAQSWRTATTARLENMRKVEQRISASLVSDSRGLKDDAWRAGFTDAAVLLVGLLLAICATVIVARSLVRPLRRLRDGALEVASSRLPGLVERLRDPQAAAAGIEVEPVQINSSDEIGEVARAFDEVHREAVRLASNEAMLRGNVNAMFVNLSRRSQSLIERQLRLIDDLEQGEQDDKRLASLFRLDHLATRMRRNCENLLVLGGQEQVRRWNQPVPLVDIVRASLSEVEQYDRVGVRVQGDVSVIGPVVNDLIHLVAELVENATVFSAEHTKVTISGHMLSGGGAMLQITDNGVGMTAEELEAANWRLANPPVVDVSVARRMGLFVVGRLAGRHGIRVELRAALSGGITAFALLPARAVASDENQSARRRQLDMVPEVPAINSARPPAAIGSGAGDRQAIGRRRWDDQPSLSPSAPSDYDGHRDPFQPPVQPDFPARPQPDYAAPVQADYGAPAQADYPAPAQADYAAPGQADYPAPVQPDTRTAPQPIVGRQPGAQPDFSGTGPQAGYGGPAAAHPDFGGAGAQPEFGRPAGPPRPLGRPTGSQPAVPPDRDRGMAPQAEEMPSWEAQPGGVSWDDGPPPAELPKRQERSPIFDAMESEWFQRRTTPAADTAPPVWSSPADEGWQAAEIVRQPNSGGRTSAGLPKRVPGKNRVPGAVHAASAAAAPAAAPSAAPPPPQTPPQSADTIRNRFASFQQGVHRGRAQATNPDDSSRTGETP</sequence>
<dbReference type="Gene3D" id="6.10.340.10">
    <property type="match status" value="1"/>
</dbReference>
<comment type="catalytic activity">
    <reaction evidence="1">
        <text>ATP + protein L-histidine = ADP + protein N-phospho-L-histidine.</text>
        <dbReference type="EC" id="2.7.13.3"/>
    </reaction>
</comment>
<feature type="compositionally biased region" description="Polar residues" evidence="12">
    <location>
        <begin position="974"/>
        <end position="988"/>
    </location>
</feature>
<evidence type="ECO:0000313" key="17">
    <source>
        <dbReference type="Proteomes" id="UP000805614"/>
    </source>
</evidence>
<feature type="region of interest" description="Disordered" evidence="12">
    <location>
        <begin position="631"/>
        <end position="714"/>
    </location>
</feature>
<evidence type="ECO:0000256" key="5">
    <source>
        <dbReference type="ARBA" id="ARBA00022679"/>
    </source>
</evidence>
<dbReference type="PROSITE" id="PS50885">
    <property type="entry name" value="HAMP"/>
    <property type="match status" value="1"/>
</dbReference>
<keyword evidence="11" id="KW-0902">Two-component regulatory system</keyword>
<dbReference type="Gene3D" id="3.30.565.10">
    <property type="entry name" value="Histidine kinase-like ATPase, C-terminal domain"/>
    <property type="match status" value="1"/>
</dbReference>
<comment type="subcellular location">
    <subcellularLocation>
        <location evidence="2">Membrane</location>
    </subcellularLocation>
</comment>
<dbReference type="SMART" id="SM00387">
    <property type="entry name" value="HATPase_c"/>
    <property type="match status" value="1"/>
</dbReference>
<keyword evidence="9" id="KW-0067">ATP-binding</keyword>
<dbReference type="EMBL" id="JABVEC010000039">
    <property type="protein sequence ID" value="MBC6470315.1"/>
    <property type="molecule type" value="Genomic_DNA"/>
</dbReference>
<dbReference type="InterPro" id="IPR050980">
    <property type="entry name" value="2C_sensor_his_kinase"/>
</dbReference>
<keyword evidence="5" id="KW-0808">Transferase</keyword>
<dbReference type="InterPro" id="IPR036890">
    <property type="entry name" value="HATPase_C_sf"/>
</dbReference>
<dbReference type="Proteomes" id="UP000805614">
    <property type="component" value="Unassembled WGS sequence"/>
</dbReference>
<name>A0ABR7LZM6_9ACTN</name>
<proteinExistence type="predicted"/>
<keyword evidence="6 13" id="KW-0812">Transmembrane</keyword>
<evidence type="ECO:0000256" key="12">
    <source>
        <dbReference type="SAM" id="MobiDB-lite"/>
    </source>
</evidence>
<feature type="transmembrane region" description="Helical" evidence="13">
    <location>
        <begin position="311"/>
        <end position="333"/>
    </location>
</feature>
<dbReference type="SMART" id="SM00304">
    <property type="entry name" value="HAMP"/>
    <property type="match status" value="1"/>
</dbReference>
<dbReference type="CDD" id="cd06225">
    <property type="entry name" value="HAMP"/>
    <property type="match status" value="1"/>
</dbReference>